<accession>A0A1G9PKD9</accession>
<gene>
    <name evidence="1" type="ORF">SAMN05660860_01620</name>
</gene>
<name>A0A1G9PKD9_9BACT</name>
<dbReference type="EMBL" id="FNGU01000003">
    <property type="protein sequence ID" value="SDL99003.1"/>
    <property type="molecule type" value="Genomic_DNA"/>
</dbReference>
<dbReference type="RefSeq" id="WP_268746202.1">
    <property type="nucleotide sequence ID" value="NZ_FNGU01000003.1"/>
</dbReference>
<organism evidence="1 2">
    <name type="scientific">Geoalkalibacter ferrihydriticus</name>
    <dbReference type="NCBI Taxonomy" id="392333"/>
    <lineage>
        <taxon>Bacteria</taxon>
        <taxon>Pseudomonadati</taxon>
        <taxon>Thermodesulfobacteriota</taxon>
        <taxon>Desulfuromonadia</taxon>
        <taxon>Desulfuromonadales</taxon>
        <taxon>Geoalkalibacteraceae</taxon>
        <taxon>Geoalkalibacter</taxon>
    </lineage>
</organism>
<dbReference type="AlphaFoldDB" id="A0A1G9PKD9"/>
<evidence type="ECO:0000313" key="2">
    <source>
        <dbReference type="Proteomes" id="UP000182146"/>
    </source>
</evidence>
<evidence type="ECO:0000313" key="1">
    <source>
        <dbReference type="EMBL" id="SDL99003.1"/>
    </source>
</evidence>
<dbReference type="Proteomes" id="UP000182146">
    <property type="component" value="Unassembled WGS sequence"/>
</dbReference>
<reference evidence="1 2" key="1">
    <citation type="submission" date="2016-10" db="EMBL/GenBank/DDBJ databases">
        <authorList>
            <person name="de Groot N.N."/>
        </authorList>
    </citation>
    <scope>NUCLEOTIDE SEQUENCE [LARGE SCALE GENOMIC DNA]</scope>
    <source>
        <strain evidence="1 2">DSM 17813</strain>
    </source>
</reference>
<proteinExistence type="predicted"/>
<sequence>MAQGILPFQYQEHSVTSGMTALAGLPTYLDLVQAAGVRQARD</sequence>
<protein>
    <submittedName>
        <fullName evidence="1">Uncharacterized protein</fullName>
    </submittedName>
</protein>